<reference evidence="2 3" key="1">
    <citation type="submission" date="2018-10" db="EMBL/GenBank/DDBJ databases">
        <title>Ulvibacterium marinum gen. nov., sp. nov., a novel marine bacterium of the family Flavobacteriaceae, isolated from a culture of the green alga Ulva prolifera.</title>
        <authorList>
            <person name="Zhang Z."/>
        </authorList>
    </citation>
    <scope>NUCLEOTIDE SEQUENCE [LARGE SCALE GENOMIC DNA]</scope>
    <source>
        <strain evidence="2 3">CCMM003</strain>
    </source>
</reference>
<proteinExistence type="predicted"/>
<feature type="transmembrane region" description="Helical" evidence="1">
    <location>
        <begin position="48"/>
        <end position="68"/>
    </location>
</feature>
<protein>
    <recommendedName>
        <fullName evidence="4">DUF2892 domain-containing protein</fullName>
    </recommendedName>
</protein>
<keyword evidence="3" id="KW-1185">Reference proteome</keyword>
<evidence type="ECO:0000313" key="3">
    <source>
        <dbReference type="Proteomes" id="UP000276603"/>
    </source>
</evidence>
<evidence type="ECO:0008006" key="4">
    <source>
        <dbReference type="Google" id="ProtNLM"/>
    </source>
</evidence>
<evidence type="ECO:0000313" key="2">
    <source>
        <dbReference type="EMBL" id="RKN77833.1"/>
    </source>
</evidence>
<feature type="transmembrane region" description="Helical" evidence="1">
    <location>
        <begin position="20"/>
        <end position="41"/>
    </location>
</feature>
<dbReference type="Proteomes" id="UP000276603">
    <property type="component" value="Unassembled WGS sequence"/>
</dbReference>
<evidence type="ECO:0000256" key="1">
    <source>
        <dbReference type="SAM" id="Phobius"/>
    </source>
</evidence>
<gene>
    <name evidence="2" type="ORF">D7Z94_21570</name>
</gene>
<keyword evidence="1" id="KW-0812">Transmembrane</keyword>
<comment type="caution">
    <text evidence="2">The sequence shown here is derived from an EMBL/GenBank/DDBJ whole genome shotgun (WGS) entry which is preliminary data.</text>
</comment>
<sequence>MQFSWFSKSNSVNLNHLEMVTSVLISVIAGIICVLAAIFYNKNANVKMVLAIIGAALLLFGGFGYGVVQPKAHMEVFHTGNKLQVEYPVKKVQVISPIEGDTVKCRILTIGVYPETHNKDIWVLLKPMDNKYYPQSDYTNTSYKEDGRWQVVTRFGGDQGEAYQLFVYETDTLASRFFSETIEKWKAANDYVGLQQDELPSGATEIDRLKITLENNCRGIH</sequence>
<keyword evidence="1" id="KW-1133">Transmembrane helix</keyword>
<accession>A0A3B0BWT7</accession>
<keyword evidence="1" id="KW-0472">Membrane</keyword>
<dbReference type="AlphaFoldDB" id="A0A3B0BWT7"/>
<organism evidence="2 3">
    <name type="scientific">Ulvibacterium marinum</name>
    <dbReference type="NCBI Taxonomy" id="2419782"/>
    <lineage>
        <taxon>Bacteria</taxon>
        <taxon>Pseudomonadati</taxon>
        <taxon>Bacteroidota</taxon>
        <taxon>Flavobacteriia</taxon>
        <taxon>Flavobacteriales</taxon>
        <taxon>Flavobacteriaceae</taxon>
        <taxon>Ulvibacterium</taxon>
    </lineage>
</organism>
<name>A0A3B0BWT7_9FLAO</name>
<dbReference type="EMBL" id="RBCJ01000005">
    <property type="protein sequence ID" value="RKN77833.1"/>
    <property type="molecule type" value="Genomic_DNA"/>
</dbReference>